<dbReference type="AlphaFoldDB" id="A0A9X2GCR2"/>
<sequence length="368" mass="39577">MRGIGPDAWSGLVVLLLCCATGTPVLFSGADTRIPKAMWLALFAMLLVCFVAAALCHQRRPLPARLSYSLGVVLGWGIVLTSPDAGWLPILLVFIAAMSAYLLPPWAGPVVIVLNSVVIATTFSLVGGVAADIAIGTLLYLLIQAASLLSTIAILREQRMRRELAQAHVELRAASVVLADSARAHERLRIARELHDLVGHQLTALTLELEVARHHDGAGARPHVERANRVARELLDDVRTTVGQLRADAPDLRESLASVVSGIPGLDISVEIDDDVQTTEEQTMTLIRVVQEIVTNTIRHADATRLRIVIERRPDDTVRLTSADDGRGASRIVPGNGLRGLAERVGAMGGDVRLDGSDGFRVTAWMPA</sequence>
<evidence type="ECO:0000313" key="7">
    <source>
        <dbReference type="EMBL" id="MCP2356541.1"/>
    </source>
</evidence>
<feature type="domain" description="Signal transduction histidine kinase subgroup 3 dimerisation and phosphoacceptor" evidence="6">
    <location>
        <begin position="186"/>
        <end position="248"/>
    </location>
</feature>
<evidence type="ECO:0000256" key="2">
    <source>
        <dbReference type="ARBA" id="ARBA00022777"/>
    </source>
</evidence>
<dbReference type="InterPro" id="IPR003594">
    <property type="entry name" value="HATPase_dom"/>
</dbReference>
<dbReference type="Gene3D" id="3.30.565.10">
    <property type="entry name" value="Histidine kinase-like ATPase, C-terminal domain"/>
    <property type="match status" value="1"/>
</dbReference>
<dbReference type="GO" id="GO:0000155">
    <property type="term" value="F:phosphorelay sensor kinase activity"/>
    <property type="evidence" value="ECO:0007669"/>
    <property type="project" value="InterPro"/>
</dbReference>
<dbReference type="Pfam" id="PF02518">
    <property type="entry name" value="HATPase_c"/>
    <property type="match status" value="1"/>
</dbReference>
<feature type="transmembrane region" description="Helical" evidence="4">
    <location>
        <begin position="110"/>
        <end position="131"/>
    </location>
</feature>
<evidence type="ECO:0000259" key="6">
    <source>
        <dbReference type="Pfam" id="PF07730"/>
    </source>
</evidence>
<keyword evidence="4" id="KW-0472">Membrane</keyword>
<dbReference type="InterPro" id="IPR036890">
    <property type="entry name" value="HATPase_C_sf"/>
</dbReference>
<dbReference type="GO" id="GO:0046983">
    <property type="term" value="F:protein dimerization activity"/>
    <property type="evidence" value="ECO:0007669"/>
    <property type="project" value="InterPro"/>
</dbReference>
<keyword evidence="8" id="KW-1185">Reference proteome</keyword>
<feature type="transmembrane region" description="Helical" evidence="4">
    <location>
        <begin position="137"/>
        <end position="155"/>
    </location>
</feature>
<feature type="domain" description="Histidine kinase/HSP90-like ATPase" evidence="5">
    <location>
        <begin position="284"/>
        <end position="367"/>
    </location>
</feature>
<dbReference type="Gene3D" id="1.20.5.1930">
    <property type="match status" value="1"/>
</dbReference>
<accession>A0A9X2GCR2</accession>
<reference evidence="7" key="1">
    <citation type="submission" date="2022-06" db="EMBL/GenBank/DDBJ databases">
        <title>Sequencing the genomes of 1000 actinobacteria strains.</title>
        <authorList>
            <person name="Klenk H.-P."/>
        </authorList>
    </citation>
    <scope>NUCLEOTIDE SEQUENCE</scope>
    <source>
        <strain evidence="7">DSM 46694</strain>
    </source>
</reference>
<dbReference type="Pfam" id="PF07730">
    <property type="entry name" value="HisKA_3"/>
    <property type="match status" value="1"/>
</dbReference>
<dbReference type="PANTHER" id="PTHR24421:SF59">
    <property type="entry name" value="OXYGEN SENSOR HISTIDINE KINASE NREB"/>
    <property type="match status" value="1"/>
</dbReference>
<keyword evidence="1" id="KW-0808">Transferase</keyword>
<keyword evidence="3" id="KW-0902">Two-component regulatory system</keyword>
<keyword evidence="2 7" id="KW-0418">Kinase</keyword>
<keyword evidence="4" id="KW-1133">Transmembrane helix</keyword>
<proteinExistence type="predicted"/>
<comment type="caution">
    <text evidence="7">The sequence shown here is derived from an EMBL/GenBank/DDBJ whole genome shotgun (WGS) entry which is preliminary data.</text>
</comment>
<evidence type="ECO:0000313" key="8">
    <source>
        <dbReference type="Proteomes" id="UP001139648"/>
    </source>
</evidence>
<dbReference type="CDD" id="cd16917">
    <property type="entry name" value="HATPase_UhpB-NarQ-NarX-like"/>
    <property type="match status" value="1"/>
</dbReference>
<dbReference type="GO" id="GO:0016020">
    <property type="term" value="C:membrane"/>
    <property type="evidence" value="ECO:0007669"/>
    <property type="project" value="InterPro"/>
</dbReference>
<dbReference type="SUPFAM" id="SSF55874">
    <property type="entry name" value="ATPase domain of HSP90 chaperone/DNA topoisomerase II/histidine kinase"/>
    <property type="match status" value="1"/>
</dbReference>
<protein>
    <submittedName>
        <fullName evidence="7">Signal transduction histidine kinase</fullName>
    </submittedName>
</protein>
<dbReference type="Proteomes" id="UP001139648">
    <property type="component" value="Unassembled WGS sequence"/>
</dbReference>
<name>A0A9X2GCR2_9ACTN</name>
<keyword evidence="4" id="KW-0812">Transmembrane</keyword>
<dbReference type="InterPro" id="IPR050482">
    <property type="entry name" value="Sensor_HK_TwoCompSys"/>
</dbReference>
<dbReference type="EMBL" id="JAMZEB010000002">
    <property type="protein sequence ID" value="MCP2356541.1"/>
    <property type="molecule type" value="Genomic_DNA"/>
</dbReference>
<dbReference type="InterPro" id="IPR011712">
    <property type="entry name" value="Sig_transdc_His_kin_sub3_dim/P"/>
</dbReference>
<dbReference type="PANTHER" id="PTHR24421">
    <property type="entry name" value="NITRATE/NITRITE SENSOR PROTEIN NARX-RELATED"/>
    <property type="match status" value="1"/>
</dbReference>
<evidence type="ECO:0000259" key="5">
    <source>
        <dbReference type="Pfam" id="PF02518"/>
    </source>
</evidence>
<evidence type="ECO:0000256" key="3">
    <source>
        <dbReference type="ARBA" id="ARBA00023012"/>
    </source>
</evidence>
<evidence type="ECO:0000256" key="4">
    <source>
        <dbReference type="SAM" id="Phobius"/>
    </source>
</evidence>
<feature type="transmembrane region" description="Helical" evidence="4">
    <location>
        <begin position="37"/>
        <end position="55"/>
    </location>
</feature>
<organism evidence="7 8">
    <name type="scientific">Nonomuraea thailandensis</name>
    <dbReference type="NCBI Taxonomy" id="1188745"/>
    <lineage>
        <taxon>Bacteria</taxon>
        <taxon>Bacillati</taxon>
        <taxon>Actinomycetota</taxon>
        <taxon>Actinomycetes</taxon>
        <taxon>Streptosporangiales</taxon>
        <taxon>Streptosporangiaceae</taxon>
        <taxon>Nonomuraea</taxon>
    </lineage>
</organism>
<dbReference type="RefSeq" id="WP_253743482.1">
    <property type="nucleotide sequence ID" value="NZ_BAABKA010000057.1"/>
</dbReference>
<evidence type="ECO:0000256" key="1">
    <source>
        <dbReference type="ARBA" id="ARBA00022679"/>
    </source>
</evidence>
<gene>
    <name evidence="7" type="ORF">HD597_003561</name>
</gene>